<reference evidence="1 2" key="1">
    <citation type="submission" date="2021-06" db="EMBL/GenBank/DDBJ databases">
        <authorList>
            <person name="Palmer J.M."/>
        </authorList>
    </citation>
    <scope>NUCLEOTIDE SEQUENCE [LARGE SCALE GENOMIC DNA]</scope>
    <source>
        <strain evidence="1 2">AS_MEX2019</strain>
        <tissue evidence="1">Muscle</tissue>
    </source>
</reference>
<comment type="caution">
    <text evidence="1">The sequence shown here is derived from an EMBL/GenBank/DDBJ whole genome shotgun (WGS) entry which is preliminary data.</text>
</comment>
<evidence type="ECO:0000313" key="2">
    <source>
        <dbReference type="Proteomes" id="UP001469553"/>
    </source>
</evidence>
<dbReference type="Proteomes" id="UP001469553">
    <property type="component" value="Unassembled WGS sequence"/>
</dbReference>
<organism evidence="1 2">
    <name type="scientific">Ameca splendens</name>
    <dbReference type="NCBI Taxonomy" id="208324"/>
    <lineage>
        <taxon>Eukaryota</taxon>
        <taxon>Metazoa</taxon>
        <taxon>Chordata</taxon>
        <taxon>Craniata</taxon>
        <taxon>Vertebrata</taxon>
        <taxon>Euteleostomi</taxon>
        <taxon>Actinopterygii</taxon>
        <taxon>Neopterygii</taxon>
        <taxon>Teleostei</taxon>
        <taxon>Neoteleostei</taxon>
        <taxon>Acanthomorphata</taxon>
        <taxon>Ovalentaria</taxon>
        <taxon>Atherinomorphae</taxon>
        <taxon>Cyprinodontiformes</taxon>
        <taxon>Goodeidae</taxon>
        <taxon>Ameca</taxon>
    </lineage>
</organism>
<protein>
    <submittedName>
        <fullName evidence="1">Uncharacterized protein</fullName>
    </submittedName>
</protein>
<name>A0ABV1A6E4_9TELE</name>
<accession>A0ABV1A6E4</accession>
<proteinExistence type="predicted"/>
<dbReference type="EMBL" id="JAHRIP010084819">
    <property type="protein sequence ID" value="MEQ2313652.1"/>
    <property type="molecule type" value="Genomic_DNA"/>
</dbReference>
<evidence type="ECO:0000313" key="1">
    <source>
        <dbReference type="EMBL" id="MEQ2313652.1"/>
    </source>
</evidence>
<gene>
    <name evidence="1" type="ORF">AMECASPLE_004267</name>
</gene>
<keyword evidence="2" id="KW-1185">Reference proteome</keyword>
<sequence>MSSQSIIVAIGVVCEHKVSLDLSSSPPGWFWQLVISSCSSSPEELTGLLKGAAGTGLRWNITSVMWTACLPVYLPACLPAPCKYSPKDCTRRIPPRLWNKEAVTGGHSAPADPVVVPASAPRAPTPVTLLLLLCSTSSSRSEWRGQGQWDAS</sequence>